<reference evidence="1 2" key="1">
    <citation type="submission" date="2018-11" db="EMBL/GenBank/DDBJ databases">
        <authorList>
            <consortium name="Pathogen Informatics"/>
        </authorList>
    </citation>
    <scope>NUCLEOTIDE SEQUENCE [LARGE SCALE GENOMIC DNA]</scope>
</reference>
<dbReference type="Proteomes" id="UP000267606">
    <property type="component" value="Unassembled WGS sequence"/>
</dbReference>
<name>A0A3P7VS71_9BILA</name>
<accession>A0A3P7VS71</accession>
<proteinExistence type="predicted"/>
<gene>
    <name evidence="1" type="ORF">OFLC_LOCUS3840</name>
</gene>
<evidence type="ECO:0000313" key="2">
    <source>
        <dbReference type="Proteomes" id="UP000267606"/>
    </source>
</evidence>
<sequence length="159" mass="17962">MLRRDVSFLNKYFSQKFLQSCGPDTVNELHKGLEQLQNWASISCFGYRTLIDTYKKHLLIIGDKNEEHLITKPSSAVPGYCRSKCCSIRDDYTEQNGIIHQINSIPAQQLPTVTAMNLIEKAFTPPRENSKIDDGYAGLDSCSVVSNATIVEREQCNLM</sequence>
<dbReference type="EMBL" id="UZAJ01002705">
    <property type="protein sequence ID" value="VDO37927.1"/>
    <property type="molecule type" value="Genomic_DNA"/>
</dbReference>
<protein>
    <submittedName>
        <fullName evidence="1">Uncharacterized protein</fullName>
    </submittedName>
</protein>
<dbReference type="AlphaFoldDB" id="A0A3P7VS71"/>
<keyword evidence="2" id="KW-1185">Reference proteome</keyword>
<organism evidence="1 2">
    <name type="scientific">Onchocerca flexuosa</name>
    <dbReference type="NCBI Taxonomy" id="387005"/>
    <lineage>
        <taxon>Eukaryota</taxon>
        <taxon>Metazoa</taxon>
        <taxon>Ecdysozoa</taxon>
        <taxon>Nematoda</taxon>
        <taxon>Chromadorea</taxon>
        <taxon>Rhabditida</taxon>
        <taxon>Spirurina</taxon>
        <taxon>Spiruromorpha</taxon>
        <taxon>Filarioidea</taxon>
        <taxon>Onchocercidae</taxon>
        <taxon>Onchocerca</taxon>
    </lineage>
</organism>
<evidence type="ECO:0000313" key="1">
    <source>
        <dbReference type="EMBL" id="VDO37927.1"/>
    </source>
</evidence>